<keyword evidence="3 5" id="KW-0687">Ribonucleoprotein</keyword>
<dbReference type="Pfam" id="PF00471">
    <property type="entry name" value="Ribosomal_L33"/>
    <property type="match status" value="1"/>
</dbReference>
<gene>
    <name evidence="5" type="primary">rpmG</name>
    <name evidence="6" type="ORF">EDD62_1657</name>
</gene>
<sequence>MYHCIFSKNMYSELKVDLMKQALLCTKCGSRNYTITISEKHKSERFEAKKHCKVCNEHTLHKASI</sequence>
<dbReference type="HAMAP" id="MF_00294">
    <property type="entry name" value="Ribosomal_bL33"/>
    <property type="match status" value="1"/>
</dbReference>
<dbReference type="EMBL" id="RKRK01000005">
    <property type="protein sequence ID" value="RPF54876.1"/>
    <property type="molecule type" value="Genomic_DNA"/>
</dbReference>
<comment type="caution">
    <text evidence="6">The sequence shown here is derived from an EMBL/GenBank/DDBJ whole genome shotgun (WGS) entry which is preliminary data.</text>
</comment>
<dbReference type="GO" id="GO:0003735">
    <property type="term" value="F:structural constituent of ribosome"/>
    <property type="evidence" value="ECO:0007669"/>
    <property type="project" value="InterPro"/>
</dbReference>
<keyword evidence="7" id="KW-1185">Reference proteome</keyword>
<evidence type="ECO:0000313" key="7">
    <source>
        <dbReference type="Proteomes" id="UP000277108"/>
    </source>
</evidence>
<evidence type="ECO:0000256" key="5">
    <source>
        <dbReference type="HAMAP-Rule" id="MF_00294"/>
    </source>
</evidence>
<dbReference type="GO" id="GO:0006412">
    <property type="term" value="P:translation"/>
    <property type="evidence" value="ECO:0007669"/>
    <property type="project" value="UniProtKB-UniRule"/>
</dbReference>
<dbReference type="InterPro" id="IPR001705">
    <property type="entry name" value="Ribosomal_bL33"/>
</dbReference>
<organism evidence="6 7">
    <name type="scientific">Abyssicoccus albus</name>
    <dbReference type="NCBI Taxonomy" id="1817405"/>
    <lineage>
        <taxon>Bacteria</taxon>
        <taxon>Bacillati</taxon>
        <taxon>Bacillota</taxon>
        <taxon>Bacilli</taxon>
        <taxon>Bacillales</taxon>
        <taxon>Abyssicoccaceae</taxon>
    </lineage>
</organism>
<evidence type="ECO:0000256" key="3">
    <source>
        <dbReference type="ARBA" id="ARBA00023274"/>
    </source>
</evidence>
<dbReference type="InterPro" id="IPR011332">
    <property type="entry name" value="Ribosomal_zn-bd"/>
</dbReference>
<evidence type="ECO:0000256" key="1">
    <source>
        <dbReference type="ARBA" id="ARBA00007596"/>
    </source>
</evidence>
<comment type="similarity">
    <text evidence="1 5">Belongs to the bacterial ribosomal protein bL33 family.</text>
</comment>
<evidence type="ECO:0000256" key="2">
    <source>
        <dbReference type="ARBA" id="ARBA00022980"/>
    </source>
</evidence>
<dbReference type="GO" id="GO:0005737">
    <property type="term" value="C:cytoplasm"/>
    <property type="evidence" value="ECO:0007669"/>
    <property type="project" value="UniProtKB-ARBA"/>
</dbReference>
<reference evidence="6 7" key="1">
    <citation type="submission" date="2018-11" db="EMBL/GenBank/DDBJ databases">
        <title>Genomic Encyclopedia of Type Strains, Phase IV (KMG-IV): sequencing the most valuable type-strain genomes for metagenomic binning, comparative biology and taxonomic classification.</title>
        <authorList>
            <person name="Goeker M."/>
        </authorList>
    </citation>
    <scope>NUCLEOTIDE SEQUENCE [LARGE SCALE GENOMIC DNA]</scope>
    <source>
        <strain evidence="6 7">DSM 29158</strain>
    </source>
</reference>
<dbReference type="Proteomes" id="UP000277108">
    <property type="component" value="Unassembled WGS sequence"/>
</dbReference>
<protein>
    <recommendedName>
        <fullName evidence="4 5">Large ribosomal subunit protein bL33</fullName>
    </recommendedName>
</protein>
<dbReference type="GO" id="GO:1990904">
    <property type="term" value="C:ribonucleoprotein complex"/>
    <property type="evidence" value="ECO:0007669"/>
    <property type="project" value="UniProtKB-KW"/>
</dbReference>
<dbReference type="NCBIfam" id="NF001764">
    <property type="entry name" value="PRK00504.1"/>
    <property type="match status" value="1"/>
</dbReference>
<proteinExistence type="inferred from homology"/>
<keyword evidence="2 5" id="KW-0689">Ribosomal protein</keyword>
<name>A0A3N5BAS7_9BACL</name>
<dbReference type="Gene3D" id="2.20.28.120">
    <property type="entry name" value="Ribosomal protein L33"/>
    <property type="match status" value="1"/>
</dbReference>
<dbReference type="GO" id="GO:0005840">
    <property type="term" value="C:ribosome"/>
    <property type="evidence" value="ECO:0007669"/>
    <property type="project" value="UniProtKB-KW"/>
</dbReference>
<accession>A0A3N5BAS7</accession>
<dbReference type="NCBIfam" id="TIGR01023">
    <property type="entry name" value="rpmG_bact"/>
    <property type="match status" value="1"/>
</dbReference>
<dbReference type="SUPFAM" id="SSF57829">
    <property type="entry name" value="Zn-binding ribosomal proteins"/>
    <property type="match status" value="1"/>
</dbReference>
<evidence type="ECO:0000256" key="4">
    <source>
        <dbReference type="ARBA" id="ARBA00035176"/>
    </source>
</evidence>
<dbReference type="InterPro" id="IPR038584">
    <property type="entry name" value="Ribosomal_bL33_sf"/>
</dbReference>
<dbReference type="AlphaFoldDB" id="A0A3N5BAS7"/>
<evidence type="ECO:0000313" key="6">
    <source>
        <dbReference type="EMBL" id="RPF54876.1"/>
    </source>
</evidence>